<reference evidence="1" key="1">
    <citation type="submission" date="2020-03" db="EMBL/GenBank/DDBJ databases">
        <title>The deep terrestrial virosphere.</title>
        <authorList>
            <person name="Holmfeldt K."/>
            <person name="Nilsson E."/>
            <person name="Simone D."/>
            <person name="Lopez-Fernandez M."/>
            <person name="Wu X."/>
            <person name="de Brujin I."/>
            <person name="Lundin D."/>
            <person name="Andersson A."/>
            <person name="Bertilsson S."/>
            <person name="Dopson M."/>
        </authorList>
    </citation>
    <scope>NUCLEOTIDE SEQUENCE</scope>
    <source>
        <strain evidence="2">MM415A01721</strain>
        <strain evidence="1">MM415B01114</strain>
    </source>
</reference>
<evidence type="ECO:0000313" key="2">
    <source>
        <dbReference type="EMBL" id="QJA75682.1"/>
    </source>
</evidence>
<dbReference type="EMBL" id="MT142179">
    <property type="protein sequence ID" value="QJA75682.1"/>
    <property type="molecule type" value="Genomic_DNA"/>
</dbReference>
<protein>
    <submittedName>
        <fullName evidence="1">Uncharacterized protein</fullName>
    </submittedName>
</protein>
<proteinExistence type="predicted"/>
<organism evidence="1">
    <name type="scientific">viral metagenome</name>
    <dbReference type="NCBI Taxonomy" id="1070528"/>
    <lineage>
        <taxon>unclassified sequences</taxon>
        <taxon>metagenomes</taxon>
        <taxon>organismal metagenomes</taxon>
    </lineage>
</organism>
<gene>
    <name evidence="2" type="ORF">MM415A01721_0002</name>
    <name evidence="1" type="ORF">MM415B01114_0022</name>
</gene>
<dbReference type="AlphaFoldDB" id="A0A6M3IV84"/>
<accession>A0A6M3IV84</accession>
<sequence>MKERLHLRGELIGGHTRITVFCNGANCGQLTMSEKEAIYFHHVVTMSVYARPSEVITSGTWDTEDKE</sequence>
<name>A0A6M3IV84_9ZZZZ</name>
<dbReference type="EMBL" id="MT141410">
    <property type="protein sequence ID" value="QJA60472.1"/>
    <property type="molecule type" value="Genomic_DNA"/>
</dbReference>
<evidence type="ECO:0000313" key="1">
    <source>
        <dbReference type="EMBL" id="QJA60472.1"/>
    </source>
</evidence>